<evidence type="ECO:0000259" key="2">
    <source>
        <dbReference type="PROSITE" id="PS50041"/>
    </source>
</evidence>
<dbReference type="AlphaFoldDB" id="A0A8T0BZM2"/>
<organism evidence="3 4">
    <name type="scientific">Silurus meridionalis</name>
    <name type="common">Southern catfish</name>
    <name type="synonym">Silurus soldatovi meridionalis</name>
    <dbReference type="NCBI Taxonomy" id="175797"/>
    <lineage>
        <taxon>Eukaryota</taxon>
        <taxon>Metazoa</taxon>
        <taxon>Chordata</taxon>
        <taxon>Craniata</taxon>
        <taxon>Vertebrata</taxon>
        <taxon>Euteleostomi</taxon>
        <taxon>Actinopterygii</taxon>
        <taxon>Neopterygii</taxon>
        <taxon>Teleostei</taxon>
        <taxon>Ostariophysi</taxon>
        <taxon>Siluriformes</taxon>
        <taxon>Siluridae</taxon>
        <taxon>Silurus</taxon>
    </lineage>
</organism>
<dbReference type="PANTHER" id="PTHR45784">
    <property type="entry name" value="C-TYPE LECTIN DOMAIN FAMILY 20 MEMBER A-RELATED"/>
    <property type="match status" value="1"/>
</dbReference>
<evidence type="ECO:0000313" key="4">
    <source>
        <dbReference type="Proteomes" id="UP000606274"/>
    </source>
</evidence>
<evidence type="ECO:0000313" key="3">
    <source>
        <dbReference type="EMBL" id="KAF7711180.1"/>
    </source>
</evidence>
<dbReference type="InterPro" id="IPR016187">
    <property type="entry name" value="CTDL_fold"/>
</dbReference>
<dbReference type="SUPFAM" id="SSF56436">
    <property type="entry name" value="C-type lectin-like"/>
    <property type="match status" value="2"/>
</dbReference>
<dbReference type="Pfam" id="PF00059">
    <property type="entry name" value="Lectin_C"/>
    <property type="match status" value="2"/>
</dbReference>
<dbReference type="InterPro" id="IPR001304">
    <property type="entry name" value="C-type_lectin-like"/>
</dbReference>
<dbReference type="PANTHER" id="PTHR45784:SF8">
    <property type="entry name" value="C-TYPE MANNOSE RECEPTOR 2-RELATED"/>
    <property type="match status" value="1"/>
</dbReference>
<feature type="domain" description="C-type lectin" evidence="2">
    <location>
        <begin position="134"/>
        <end position="246"/>
    </location>
</feature>
<dbReference type="EMBL" id="JABFDY010000001">
    <property type="protein sequence ID" value="KAF7711180.1"/>
    <property type="molecule type" value="Genomic_DNA"/>
</dbReference>
<dbReference type="SMART" id="SM00034">
    <property type="entry name" value="CLECT"/>
    <property type="match status" value="2"/>
</dbReference>
<dbReference type="CDD" id="cd00037">
    <property type="entry name" value="CLECT"/>
    <property type="match status" value="1"/>
</dbReference>
<accession>A0A8T0BZM2</accession>
<gene>
    <name evidence="3" type="ORF">HF521_000191</name>
</gene>
<sequence length="249" mass="28774">MKCANHVLLLASLLGLATCLFQKYYISIRKKASWLTAQNYCRTNYVDLVTFQTEAEFISFLSVMSPYLVSRSWIGIYNAPNENQFTQWSDGSPVNYTYWQYGGPSNLNSSHCGLILPTYEWSTSVCSEQLYFLCYSWYPDIVPVQELKTWEEALVHCRKSYTDLVSLTTKNDFIAVNRSLKNQTMSVWTGLRFMNRLWFWVNQEPLGGLFQQPSCPAQPFRCGALVPGSGVLENRDCMEKRNFVCYIYS</sequence>
<dbReference type="InterPro" id="IPR016186">
    <property type="entry name" value="C-type_lectin-like/link_sf"/>
</dbReference>
<name>A0A8T0BZM2_SILME</name>
<feature type="signal peptide" evidence="1">
    <location>
        <begin position="1"/>
        <end position="19"/>
    </location>
</feature>
<keyword evidence="1" id="KW-0732">Signal</keyword>
<keyword evidence="4" id="KW-1185">Reference proteome</keyword>
<comment type="caution">
    <text evidence="3">The sequence shown here is derived from an EMBL/GenBank/DDBJ whole genome shotgun (WGS) entry which is preliminary data.</text>
</comment>
<evidence type="ECO:0000256" key="1">
    <source>
        <dbReference type="SAM" id="SignalP"/>
    </source>
</evidence>
<reference evidence="3" key="1">
    <citation type="submission" date="2020-08" db="EMBL/GenBank/DDBJ databases">
        <title>Chromosome-level assembly of Southern catfish (Silurus meridionalis) provides insights into visual adaptation to the nocturnal and benthic lifestyles.</title>
        <authorList>
            <person name="Zhang Y."/>
            <person name="Wang D."/>
            <person name="Peng Z."/>
        </authorList>
    </citation>
    <scope>NUCLEOTIDE SEQUENCE</scope>
    <source>
        <strain evidence="3">SWU-2019-XX</strain>
        <tissue evidence="3">Muscle</tissue>
    </source>
</reference>
<dbReference type="Gene3D" id="3.10.100.10">
    <property type="entry name" value="Mannose-Binding Protein A, subunit A"/>
    <property type="match status" value="2"/>
</dbReference>
<protein>
    <recommendedName>
        <fullName evidence="2">C-type lectin domain-containing protein</fullName>
    </recommendedName>
</protein>
<dbReference type="Proteomes" id="UP000606274">
    <property type="component" value="Unassembled WGS sequence"/>
</dbReference>
<proteinExistence type="predicted"/>
<feature type="chain" id="PRO_5035779224" description="C-type lectin domain-containing protein" evidence="1">
    <location>
        <begin position="20"/>
        <end position="249"/>
    </location>
</feature>
<dbReference type="OrthoDB" id="5858677at2759"/>
<dbReference type="PROSITE" id="PS50041">
    <property type="entry name" value="C_TYPE_LECTIN_2"/>
    <property type="match status" value="2"/>
</dbReference>
<feature type="domain" description="C-type lectin" evidence="2">
    <location>
        <begin position="24"/>
        <end position="135"/>
    </location>
</feature>